<accession>A0AA48HIQ3</accession>
<dbReference type="AlphaFoldDB" id="A0AA48HIQ3"/>
<keyword evidence="2" id="KW-1185">Reference proteome</keyword>
<proteinExistence type="predicted"/>
<evidence type="ECO:0000313" key="1">
    <source>
        <dbReference type="EMBL" id="BDW84936.1"/>
    </source>
</evidence>
<gene>
    <name evidence="1" type="ORF">MACH21_11130</name>
</gene>
<evidence type="ECO:0000313" key="2">
    <source>
        <dbReference type="Proteomes" id="UP001337723"/>
    </source>
</evidence>
<sequence>MPIKIAPTQSDGSLSHGSHISDWFARAAPISTQAKAPATVQFLNQPDIEDIPRYSSHHRMGRHRGC</sequence>
<reference evidence="1 2" key="1">
    <citation type="submission" date="2023-01" db="EMBL/GenBank/DDBJ databases">
        <title>Complete genome sequence of Roseicyclus marinus strain Dej080120_10.</title>
        <authorList>
            <person name="Ueki S."/>
            <person name="Maruyama F."/>
        </authorList>
    </citation>
    <scope>NUCLEOTIDE SEQUENCE [LARGE SCALE GENOMIC DNA]</scope>
    <source>
        <strain evidence="1 2">Dej080120_10</strain>
    </source>
</reference>
<protein>
    <submittedName>
        <fullName evidence="1">Uncharacterized protein</fullName>
    </submittedName>
</protein>
<dbReference type="KEGG" id="rmai:MACH21_11130"/>
<organism evidence="1 2">
    <name type="scientific">Roseicyclus marinus</name>
    <dbReference type="NCBI Taxonomy" id="2161673"/>
    <lineage>
        <taxon>Bacteria</taxon>
        <taxon>Pseudomonadati</taxon>
        <taxon>Pseudomonadota</taxon>
        <taxon>Alphaproteobacteria</taxon>
        <taxon>Rhodobacterales</taxon>
        <taxon>Roseobacteraceae</taxon>
        <taxon>Roseicyclus</taxon>
    </lineage>
</organism>
<name>A0AA48HIQ3_9RHOB</name>
<dbReference type="Proteomes" id="UP001337723">
    <property type="component" value="Chromosome"/>
</dbReference>
<dbReference type="EMBL" id="AP027266">
    <property type="protein sequence ID" value="BDW84936.1"/>
    <property type="molecule type" value="Genomic_DNA"/>
</dbReference>